<dbReference type="InterPro" id="IPR006342">
    <property type="entry name" value="FkbM_mtfrase"/>
</dbReference>
<feature type="domain" description="Methyltransferase FkbM" evidence="2">
    <location>
        <begin position="107"/>
        <end position="194"/>
    </location>
</feature>
<dbReference type="PROSITE" id="PS50005">
    <property type="entry name" value="TPR"/>
    <property type="match status" value="3"/>
</dbReference>
<dbReference type="SUPFAM" id="SSF48452">
    <property type="entry name" value="TPR-like"/>
    <property type="match status" value="1"/>
</dbReference>
<keyword evidence="4" id="KW-1185">Reference proteome</keyword>
<dbReference type="RefSeq" id="WP_194029955.1">
    <property type="nucleotide sequence ID" value="NZ_JADEWZ010000018.1"/>
</dbReference>
<dbReference type="AlphaFoldDB" id="A0A8J7IUX9"/>
<gene>
    <name evidence="3" type="ORF">IQ249_13230</name>
</gene>
<dbReference type="InterPro" id="IPR019734">
    <property type="entry name" value="TPR_rpt"/>
</dbReference>
<accession>A0A8J7IUX9</accession>
<dbReference type="PANTHER" id="PTHR36973:SF4">
    <property type="entry name" value="NODULATION PROTEIN"/>
    <property type="match status" value="1"/>
</dbReference>
<dbReference type="EMBL" id="JADEWZ010000018">
    <property type="protein sequence ID" value="MBE9116863.1"/>
    <property type="molecule type" value="Genomic_DNA"/>
</dbReference>
<evidence type="ECO:0000259" key="2">
    <source>
        <dbReference type="Pfam" id="PF05050"/>
    </source>
</evidence>
<feature type="repeat" description="TPR" evidence="1">
    <location>
        <begin position="467"/>
        <end position="500"/>
    </location>
</feature>
<dbReference type="InterPro" id="IPR053188">
    <property type="entry name" value="FkbM_Methyltransferase"/>
</dbReference>
<sequence length="569" mass="65403">MNNQFSIHYIGASHQNTAFPIPKKFKKDVTYVFYDAYSECLDQIKETHQSFEGEFYILPYCLGGACQPAKFNLNYDPCTSSLKELNADYSSYYLYADYDYILSDAAKTVEKRDVLLNTLDEIFVNSKSSQLTPPPDFISIDTQGSEYEILTGGLSIVSSNVLGLVIEVEFREIYKDQKLFGDITKLLSEHGFEFIRFLNLSEYYPHRVPIGLRSEGFHTVADALFLRKHSALPLEKSEIEQEIMLLKLAFMSICFHQLEYGLECLQNSVLIKESNDTITKKIKECKEFYIEFLKELADFIKSDSSPQMFPETFSSRYTVEQSMSRFERQAKIDGYYGKEKSFIVNNLSDIAINLIDKDSAIETLLINWDLQSLANKIKANRLHLTNLLLENCSKICVLNKSENSQIKSQENSKPENILALEQTSLETSTQTYSAIVTSTIQRSFEKFPKAKKLLERLRQLLTLEQKAQAYLDSGNILIQKSQLEEAILNYRKAIALKPSWAAAYFYYGNALTAQSKFDEAVENYQKAISLGLDWVELHFNFGNVLVRQNRLNEAIEQYQYAIAIKYKIE</sequence>
<proteinExistence type="predicted"/>
<dbReference type="Gene3D" id="3.40.50.150">
    <property type="entry name" value="Vaccinia Virus protein VP39"/>
    <property type="match status" value="1"/>
</dbReference>
<evidence type="ECO:0000256" key="1">
    <source>
        <dbReference type="PROSITE-ProRule" id="PRU00339"/>
    </source>
</evidence>
<organism evidence="3 4">
    <name type="scientific">Lusitaniella coriacea LEGE 07157</name>
    <dbReference type="NCBI Taxonomy" id="945747"/>
    <lineage>
        <taxon>Bacteria</taxon>
        <taxon>Bacillati</taxon>
        <taxon>Cyanobacteriota</taxon>
        <taxon>Cyanophyceae</taxon>
        <taxon>Spirulinales</taxon>
        <taxon>Lusitaniellaceae</taxon>
        <taxon>Lusitaniella</taxon>
    </lineage>
</organism>
<name>A0A8J7IUX9_9CYAN</name>
<feature type="repeat" description="TPR" evidence="1">
    <location>
        <begin position="501"/>
        <end position="534"/>
    </location>
</feature>
<dbReference type="Pfam" id="PF05050">
    <property type="entry name" value="Methyltransf_21"/>
    <property type="match status" value="1"/>
</dbReference>
<dbReference type="SMART" id="SM00028">
    <property type="entry name" value="TPR"/>
    <property type="match status" value="3"/>
</dbReference>
<dbReference type="GO" id="GO:0008171">
    <property type="term" value="F:O-methyltransferase activity"/>
    <property type="evidence" value="ECO:0007669"/>
    <property type="project" value="TreeGrafter"/>
</dbReference>
<dbReference type="Pfam" id="PF13414">
    <property type="entry name" value="TPR_11"/>
    <property type="match status" value="1"/>
</dbReference>
<evidence type="ECO:0000313" key="4">
    <source>
        <dbReference type="Proteomes" id="UP000654482"/>
    </source>
</evidence>
<dbReference type="InterPro" id="IPR011990">
    <property type="entry name" value="TPR-like_helical_dom_sf"/>
</dbReference>
<evidence type="ECO:0000313" key="3">
    <source>
        <dbReference type="EMBL" id="MBE9116863.1"/>
    </source>
</evidence>
<dbReference type="PROSITE" id="PS50293">
    <property type="entry name" value="TPR_REGION"/>
    <property type="match status" value="2"/>
</dbReference>
<dbReference type="Proteomes" id="UP000654482">
    <property type="component" value="Unassembled WGS sequence"/>
</dbReference>
<reference evidence="3" key="1">
    <citation type="submission" date="2020-10" db="EMBL/GenBank/DDBJ databases">
        <authorList>
            <person name="Castelo-Branco R."/>
            <person name="Eusebio N."/>
            <person name="Adriana R."/>
            <person name="Vieira A."/>
            <person name="Brugerolle De Fraissinette N."/>
            <person name="Rezende De Castro R."/>
            <person name="Schneider M.P."/>
            <person name="Vasconcelos V."/>
            <person name="Leao P.N."/>
        </authorList>
    </citation>
    <scope>NUCLEOTIDE SEQUENCE</scope>
    <source>
        <strain evidence="3">LEGE 07157</strain>
    </source>
</reference>
<protein>
    <submittedName>
        <fullName evidence="3">Tetratricopeptide repeat protein</fullName>
    </submittedName>
</protein>
<dbReference type="InterPro" id="IPR029063">
    <property type="entry name" value="SAM-dependent_MTases_sf"/>
</dbReference>
<keyword evidence="1" id="KW-0802">TPR repeat</keyword>
<dbReference type="SUPFAM" id="SSF53335">
    <property type="entry name" value="S-adenosyl-L-methionine-dependent methyltransferases"/>
    <property type="match status" value="1"/>
</dbReference>
<dbReference type="Gene3D" id="1.25.40.10">
    <property type="entry name" value="Tetratricopeptide repeat domain"/>
    <property type="match status" value="1"/>
</dbReference>
<comment type="caution">
    <text evidence="3">The sequence shown here is derived from an EMBL/GenBank/DDBJ whole genome shotgun (WGS) entry which is preliminary data.</text>
</comment>
<feature type="repeat" description="TPR" evidence="1">
    <location>
        <begin position="535"/>
        <end position="568"/>
    </location>
</feature>
<dbReference type="PANTHER" id="PTHR36973">
    <property type="entry name" value="SLL1456 PROTEIN-RELATED"/>
    <property type="match status" value="1"/>
</dbReference>